<sequence length="368" mass="40150">MQTLDERAAEVSAKLAQLRQRMSAHRIEALEIRQTANLAWLTAGVPTYINIASETSPVRALITLDRAYLLTDSIEAPRLAQEAQVEALGFELAAQAWHSRDDWTSRLASGLRLGQDGEGSGANLAAELQQLRSTLMPSEIARLRHNSRLAAEAMHEAIRAVQVGQTEHDAAARLAAESYERGGVPIVVLVASDERVASYRHPLPTDKPIERYAMLVLCFRKDGLVISLTRLVHFGAMPDELRRKAEACARVDARLILGTQAGRTLGDLFAVAREAYADEGYPEAIDEHHQGGSAGYAPREVVARPDVQTPIAVNQMFAWNPSIRGVKSEDSILLTENGVEILTAMEGFPTLTVSIDGQPIARPAILEV</sequence>
<dbReference type="PANTHER" id="PTHR46112:SF2">
    <property type="entry name" value="XAA-PRO AMINOPEPTIDASE P-RELATED"/>
    <property type="match status" value="1"/>
</dbReference>
<dbReference type="InterPro" id="IPR000587">
    <property type="entry name" value="Creatinase_N"/>
</dbReference>
<evidence type="ECO:0000313" key="5">
    <source>
        <dbReference type="Proteomes" id="UP000228947"/>
    </source>
</evidence>
<name>A0A2M8PZQ1_9CHLR</name>
<dbReference type="Pfam" id="PF00557">
    <property type="entry name" value="Peptidase_M24"/>
    <property type="match status" value="1"/>
</dbReference>
<dbReference type="PANTHER" id="PTHR46112">
    <property type="entry name" value="AMINOPEPTIDASE"/>
    <property type="match status" value="1"/>
</dbReference>
<reference evidence="4 5" key="1">
    <citation type="submission" date="2017-11" db="EMBL/GenBank/DDBJ databases">
        <title>Evolution of Phototrophy in the Chloroflexi Phylum Driven by Horizontal Gene Transfer.</title>
        <authorList>
            <person name="Ward L.M."/>
            <person name="Hemp J."/>
            <person name="Shih P.M."/>
            <person name="Mcglynn S.E."/>
            <person name="Fischer W."/>
        </authorList>
    </citation>
    <scope>NUCLEOTIDE SEQUENCE [LARGE SCALE GENOMIC DNA]</scope>
    <source>
        <strain evidence="4">CP1_1M</strain>
    </source>
</reference>
<accession>A0A2M8PZQ1</accession>
<protein>
    <submittedName>
        <fullName evidence="4">Peptidase M24</fullName>
    </submittedName>
</protein>
<evidence type="ECO:0000259" key="2">
    <source>
        <dbReference type="Pfam" id="PF00557"/>
    </source>
</evidence>
<dbReference type="Gene3D" id="3.40.350.10">
    <property type="entry name" value="Creatinase/prolidase N-terminal domain"/>
    <property type="match status" value="1"/>
</dbReference>
<dbReference type="Pfam" id="PF01321">
    <property type="entry name" value="Creatinase_N"/>
    <property type="match status" value="1"/>
</dbReference>
<dbReference type="AlphaFoldDB" id="A0A2M8PZQ1"/>
<organism evidence="4 5">
    <name type="scientific">Candidatus Thermofonsia Clade 1 bacterium</name>
    <dbReference type="NCBI Taxonomy" id="2364210"/>
    <lineage>
        <taxon>Bacteria</taxon>
        <taxon>Bacillati</taxon>
        <taxon>Chloroflexota</taxon>
        <taxon>Candidatus Thermofontia</taxon>
        <taxon>Candidatus Thermofonsia Clade 1</taxon>
    </lineage>
</organism>
<keyword evidence="1" id="KW-0175">Coiled coil</keyword>
<feature type="coiled-coil region" evidence="1">
    <location>
        <begin position="1"/>
        <end position="35"/>
    </location>
</feature>
<feature type="domain" description="Peptidase M24" evidence="2">
    <location>
        <begin position="142"/>
        <end position="336"/>
    </location>
</feature>
<dbReference type="InterPro" id="IPR029149">
    <property type="entry name" value="Creatin/AminoP/Spt16_N"/>
</dbReference>
<dbReference type="SUPFAM" id="SSF53092">
    <property type="entry name" value="Creatinase/prolidase N-terminal domain"/>
    <property type="match status" value="1"/>
</dbReference>
<dbReference type="EMBL" id="PGTL01000005">
    <property type="protein sequence ID" value="PJF43025.1"/>
    <property type="molecule type" value="Genomic_DNA"/>
</dbReference>
<dbReference type="InterPro" id="IPR000994">
    <property type="entry name" value="Pept_M24"/>
</dbReference>
<dbReference type="Gene3D" id="3.90.230.10">
    <property type="entry name" value="Creatinase/methionine aminopeptidase superfamily"/>
    <property type="match status" value="1"/>
</dbReference>
<evidence type="ECO:0000256" key="1">
    <source>
        <dbReference type="SAM" id="Coils"/>
    </source>
</evidence>
<comment type="caution">
    <text evidence="4">The sequence shown here is derived from an EMBL/GenBank/DDBJ whole genome shotgun (WGS) entry which is preliminary data.</text>
</comment>
<feature type="domain" description="Creatinase N-terminal" evidence="3">
    <location>
        <begin position="15"/>
        <end position="128"/>
    </location>
</feature>
<dbReference type="InterPro" id="IPR036005">
    <property type="entry name" value="Creatinase/aminopeptidase-like"/>
</dbReference>
<gene>
    <name evidence="4" type="ORF">CUN50_01870</name>
</gene>
<proteinExistence type="predicted"/>
<dbReference type="SUPFAM" id="SSF55920">
    <property type="entry name" value="Creatinase/aminopeptidase"/>
    <property type="match status" value="1"/>
</dbReference>
<evidence type="ECO:0000313" key="4">
    <source>
        <dbReference type="EMBL" id="PJF43025.1"/>
    </source>
</evidence>
<dbReference type="InterPro" id="IPR050659">
    <property type="entry name" value="Peptidase_M24B"/>
</dbReference>
<dbReference type="CDD" id="cd01066">
    <property type="entry name" value="APP_MetAP"/>
    <property type="match status" value="1"/>
</dbReference>
<evidence type="ECO:0000259" key="3">
    <source>
        <dbReference type="Pfam" id="PF01321"/>
    </source>
</evidence>
<dbReference type="Proteomes" id="UP000228947">
    <property type="component" value="Unassembled WGS sequence"/>
</dbReference>